<comment type="similarity">
    <text evidence="1 3">Belongs to the UDP-glycosyltransferase family.</text>
</comment>
<sequence>MGTDTELPPHVLIFPLPMQGHINSMLKLAELFCLANLHVTMLLSEYTHGRLLRHANIESRFSRYPGFRVATIPDGLPEDHPRVGERTMEIVMSLLKVGGAEFRKLMETTDALSDGGGRRRVSCLIMDGVLSFAVPVAEEMGIPFIYFRTVGACSFWANFCFKDVIEAGEVPLKGKDEGKYDYWKKEELDLMVTSVPGMEGYLRRRDLPAFCRARLESQKSEESSLPSSSFYEEDRSSISWLDSQPDKSVLYWAQVLVVMRPDSIVGDNKDNPIPAELEEGTKERGYLVGWVPQNEVLAHPSVGAFFTHSGWNSTLEGIAAGMPMICWPYFADQTINSRFVSDVWKVGLDMKDSCDRMIVERMVRDIMEVRRDEFLERALHMAELAKKAISEGGTSHTI</sequence>
<dbReference type="Gene3D" id="3.40.50.2000">
    <property type="entry name" value="Glycogen Phosphorylase B"/>
    <property type="match status" value="2"/>
</dbReference>
<keyword evidence="3" id="KW-0328">Glycosyltransferase</keyword>
<evidence type="ECO:0000256" key="1">
    <source>
        <dbReference type="ARBA" id="ARBA00009995"/>
    </source>
</evidence>
<dbReference type="SUPFAM" id="SSF53756">
    <property type="entry name" value="UDP-Glycosyltransferase/glycogen phosphorylase"/>
    <property type="match status" value="1"/>
</dbReference>
<dbReference type="AlphaFoldDB" id="A0AAE1W0E7"/>
<dbReference type="PANTHER" id="PTHR11926">
    <property type="entry name" value="GLUCOSYL/GLUCURONOSYL TRANSFERASES"/>
    <property type="match status" value="1"/>
</dbReference>
<accession>A0AAE1W0E7</accession>
<dbReference type="GO" id="GO:0080043">
    <property type="term" value="F:quercetin 3-O-glucosyltransferase activity"/>
    <property type="evidence" value="ECO:0007669"/>
    <property type="project" value="TreeGrafter"/>
</dbReference>
<dbReference type="InterPro" id="IPR002213">
    <property type="entry name" value="UDP_glucos_trans"/>
</dbReference>
<dbReference type="Pfam" id="PF00201">
    <property type="entry name" value="UDPGT"/>
    <property type="match status" value="1"/>
</dbReference>
<dbReference type="PANTHER" id="PTHR11926:SF1392">
    <property type="entry name" value="GLYCOSYLTRANSFERASE"/>
    <property type="match status" value="1"/>
</dbReference>
<organism evidence="4 5">
    <name type="scientific">Sesamum angolense</name>
    <dbReference type="NCBI Taxonomy" id="2727404"/>
    <lineage>
        <taxon>Eukaryota</taxon>
        <taxon>Viridiplantae</taxon>
        <taxon>Streptophyta</taxon>
        <taxon>Embryophyta</taxon>
        <taxon>Tracheophyta</taxon>
        <taxon>Spermatophyta</taxon>
        <taxon>Magnoliopsida</taxon>
        <taxon>eudicotyledons</taxon>
        <taxon>Gunneridae</taxon>
        <taxon>Pentapetalae</taxon>
        <taxon>asterids</taxon>
        <taxon>lamiids</taxon>
        <taxon>Lamiales</taxon>
        <taxon>Pedaliaceae</taxon>
        <taxon>Sesamum</taxon>
    </lineage>
</organism>
<dbReference type="GO" id="GO:0080044">
    <property type="term" value="F:quercetin 7-O-glucosyltransferase activity"/>
    <property type="evidence" value="ECO:0007669"/>
    <property type="project" value="TreeGrafter"/>
</dbReference>
<evidence type="ECO:0000256" key="3">
    <source>
        <dbReference type="RuleBase" id="RU003718"/>
    </source>
</evidence>
<dbReference type="PROSITE" id="PS00375">
    <property type="entry name" value="UDPGT"/>
    <property type="match status" value="1"/>
</dbReference>
<evidence type="ECO:0000313" key="4">
    <source>
        <dbReference type="EMBL" id="KAK4382824.1"/>
    </source>
</evidence>
<proteinExistence type="inferred from homology"/>
<evidence type="ECO:0000256" key="2">
    <source>
        <dbReference type="ARBA" id="ARBA00022679"/>
    </source>
</evidence>
<reference evidence="4" key="2">
    <citation type="journal article" date="2024" name="Plant">
        <title>Genomic evolution and insights into agronomic trait innovations of Sesamum species.</title>
        <authorList>
            <person name="Miao H."/>
            <person name="Wang L."/>
            <person name="Qu L."/>
            <person name="Liu H."/>
            <person name="Sun Y."/>
            <person name="Le M."/>
            <person name="Wang Q."/>
            <person name="Wei S."/>
            <person name="Zheng Y."/>
            <person name="Lin W."/>
            <person name="Duan Y."/>
            <person name="Cao H."/>
            <person name="Xiong S."/>
            <person name="Wang X."/>
            <person name="Wei L."/>
            <person name="Li C."/>
            <person name="Ma Q."/>
            <person name="Ju M."/>
            <person name="Zhao R."/>
            <person name="Li G."/>
            <person name="Mu C."/>
            <person name="Tian Q."/>
            <person name="Mei H."/>
            <person name="Zhang T."/>
            <person name="Gao T."/>
            <person name="Zhang H."/>
        </authorList>
    </citation>
    <scope>NUCLEOTIDE SEQUENCE</scope>
    <source>
        <strain evidence="4">K16</strain>
    </source>
</reference>
<dbReference type="CDD" id="cd03784">
    <property type="entry name" value="GT1_Gtf-like"/>
    <property type="match status" value="1"/>
</dbReference>
<dbReference type="InterPro" id="IPR035595">
    <property type="entry name" value="UDP_glycos_trans_CS"/>
</dbReference>
<evidence type="ECO:0000313" key="5">
    <source>
        <dbReference type="Proteomes" id="UP001289374"/>
    </source>
</evidence>
<dbReference type="Proteomes" id="UP001289374">
    <property type="component" value="Unassembled WGS sequence"/>
</dbReference>
<comment type="caution">
    <text evidence="4">The sequence shown here is derived from an EMBL/GenBank/DDBJ whole genome shotgun (WGS) entry which is preliminary data.</text>
</comment>
<keyword evidence="2 3" id="KW-0808">Transferase</keyword>
<keyword evidence="5" id="KW-1185">Reference proteome</keyword>
<reference evidence="4" key="1">
    <citation type="submission" date="2020-06" db="EMBL/GenBank/DDBJ databases">
        <authorList>
            <person name="Li T."/>
            <person name="Hu X."/>
            <person name="Zhang T."/>
            <person name="Song X."/>
            <person name="Zhang H."/>
            <person name="Dai N."/>
            <person name="Sheng W."/>
            <person name="Hou X."/>
            <person name="Wei L."/>
        </authorList>
    </citation>
    <scope>NUCLEOTIDE SEQUENCE</scope>
    <source>
        <strain evidence="4">K16</strain>
        <tissue evidence="4">Leaf</tissue>
    </source>
</reference>
<gene>
    <name evidence="4" type="ORF">Sango_2836300</name>
</gene>
<protein>
    <submittedName>
        <fullName evidence="4">7-deoxyloganetic acid glucosyl transferase</fullName>
    </submittedName>
</protein>
<name>A0AAE1W0E7_9LAMI</name>
<dbReference type="EMBL" id="JACGWL010000643">
    <property type="protein sequence ID" value="KAK4382824.1"/>
    <property type="molecule type" value="Genomic_DNA"/>
</dbReference>